<dbReference type="PROSITE" id="PS51257">
    <property type="entry name" value="PROKAR_LIPOPROTEIN"/>
    <property type="match status" value="1"/>
</dbReference>
<feature type="transmembrane region" description="Helical" evidence="1">
    <location>
        <begin position="50"/>
        <end position="74"/>
    </location>
</feature>
<evidence type="ECO:0000256" key="1">
    <source>
        <dbReference type="SAM" id="Phobius"/>
    </source>
</evidence>
<proteinExistence type="predicted"/>
<sequence>MPRCGSGYGYVVKELVVRCIVPISIQGVVSGCISGCSAHFNTRGRCYVEVVVVVIVSISGLVVVVVVSGVHVSIQGFVVVDSGVHISIQVVVVVSGVHILNTEVCGVVVSGCSKWFAHFNTRDRCYVEVVVSGVHISIQGLVVVVSGCMVCTFQYKELVLRCGCSKWWAHFNARVSVRGVHISIQGVEYIGWLKVVVKGCISGVNILMQRLEVVVRGCIRGCIIGVHISIQGLEVVVEFRVCIRGVVVSGVQISILGFNAMGRCYVEVVVVHARCYVAVVVSGRCYVEFNTRCRCYVEFNTRLGATLRLNIERSVLLQYKGDRFYAVLGRRPYVVDMMLV</sequence>
<organism evidence="2 3">
    <name type="scientific">Dreissena polymorpha</name>
    <name type="common">Zebra mussel</name>
    <name type="synonym">Mytilus polymorpha</name>
    <dbReference type="NCBI Taxonomy" id="45954"/>
    <lineage>
        <taxon>Eukaryota</taxon>
        <taxon>Metazoa</taxon>
        <taxon>Spiralia</taxon>
        <taxon>Lophotrochozoa</taxon>
        <taxon>Mollusca</taxon>
        <taxon>Bivalvia</taxon>
        <taxon>Autobranchia</taxon>
        <taxon>Heteroconchia</taxon>
        <taxon>Euheterodonta</taxon>
        <taxon>Imparidentia</taxon>
        <taxon>Neoheterodontei</taxon>
        <taxon>Myida</taxon>
        <taxon>Dreissenoidea</taxon>
        <taxon>Dreissenidae</taxon>
        <taxon>Dreissena</taxon>
    </lineage>
</organism>
<evidence type="ECO:0000313" key="3">
    <source>
        <dbReference type="Proteomes" id="UP000828390"/>
    </source>
</evidence>
<dbReference type="Proteomes" id="UP000828390">
    <property type="component" value="Unassembled WGS sequence"/>
</dbReference>
<accession>A0A9D4HCP3</accession>
<reference evidence="2" key="1">
    <citation type="journal article" date="2019" name="bioRxiv">
        <title>The Genome of the Zebra Mussel, Dreissena polymorpha: A Resource for Invasive Species Research.</title>
        <authorList>
            <person name="McCartney M.A."/>
            <person name="Auch B."/>
            <person name="Kono T."/>
            <person name="Mallez S."/>
            <person name="Zhang Y."/>
            <person name="Obille A."/>
            <person name="Becker A."/>
            <person name="Abrahante J.E."/>
            <person name="Garbe J."/>
            <person name="Badalamenti J.P."/>
            <person name="Herman A."/>
            <person name="Mangelson H."/>
            <person name="Liachko I."/>
            <person name="Sullivan S."/>
            <person name="Sone E.D."/>
            <person name="Koren S."/>
            <person name="Silverstein K.A.T."/>
            <person name="Beckman K.B."/>
            <person name="Gohl D.M."/>
        </authorList>
    </citation>
    <scope>NUCLEOTIDE SEQUENCE</scope>
    <source>
        <strain evidence="2">Duluth1</strain>
        <tissue evidence="2">Whole animal</tissue>
    </source>
</reference>
<keyword evidence="1" id="KW-1133">Transmembrane helix</keyword>
<keyword evidence="3" id="KW-1185">Reference proteome</keyword>
<feature type="transmembrane region" description="Helical" evidence="1">
    <location>
        <begin position="15"/>
        <end position="38"/>
    </location>
</feature>
<evidence type="ECO:0000313" key="2">
    <source>
        <dbReference type="EMBL" id="KAH3831538.1"/>
    </source>
</evidence>
<feature type="transmembrane region" description="Helical" evidence="1">
    <location>
        <begin position="86"/>
        <end position="109"/>
    </location>
</feature>
<comment type="caution">
    <text evidence="2">The sequence shown here is derived from an EMBL/GenBank/DDBJ whole genome shotgun (WGS) entry which is preliminary data.</text>
</comment>
<protein>
    <submittedName>
        <fullName evidence="2">Uncharacterized protein</fullName>
    </submittedName>
</protein>
<name>A0A9D4HCP3_DREPO</name>
<reference evidence="2" key="2">
    <citation type="submission" date="2020-11" db="EMBL/GenBank/DDBJ databases">
        <authorList>
            <person name="McCartney M.A."/>
            <person name="Auch B."/>
            <person name="Kono T."/>
            <person name="Mallez S."/>
            <person name="Becker A."/>
            <person name="Gohl D.M."/>
            <person name="Silverstein K.A.T."/>
            <person name="Koren S."/>
            <person name="Bechman K.B."/>
            <person name="Herman A."/>
            <person name="Abrahante J.E."/>
            <person name="Garbe J."/>
        </authorList>
    </citation>
    <scope>NUCLEOTIDE SEQUENCE</scope>
    <source>
        <strain evidence="2">Duluth1</strain>
        <tissue evidence="2">Whole animal</tissue>
    </source>
</reference>
<feature type="transmembrane region" description="Helical" evidence="1">
    <location>
        <begin position="129"/>
        <end position="155"/>
    </location>
</feature>
<keyword evidence="1" id="KW-0812">Transmembrane</keyword>
<dbReference type="AlphaFoldDB" id="A0A9D4HCP3"/>
<keyword evidence="1" id="KW-0472">Membrane</keyword>
<dbReference type="EMBL" id="JAIWYP010000004">
    <property type="protein sequence ID" value="KAH3831538.1"/>
    <property type="molecule type" value="Genomic_DNA"/>
</dbReference>
<gene>
    <name evidence="2" type="ORF">DPMN_104808</name>
</gene>